<keyword evidence="8 10" id="KW-0460">Magnesium</keyword>
<evidence type="ECO:0000313" key="14">
    <source>
        <dbReference type="EMBL" id="UUI01469.1"/>
    </source>
</evidence>
<evidence type="ECO:0000256" key="8">
    <source>
        <dbReference type="ARBA" id="ARBA00022842"/>
    </source>
</evidence>
<organism evidence="14 15">
    <name type="scientific">Oceanobacillus jeddahense</name>
    <dbReference type="NCBI Taxonomy" id="1462527"/>
    <lineage>
        <taxon>Bacteria</taxon>
        <taxon>Bacillati</taxon>
        <taxon>Bacillota</taxon>
        <taxon>Bacilli</taxon>
        <taxon>Bacillales</taxon>
        <taxon>Bacillaceae</taxon>
        <taxon>Oceanobacillus</taxon>
    </lineage>
</organism>
<evidence type="ECO:0000256" key="11">
    <source>
        <dbReference type="RuleBase" id="RU003783"/>
    </source>
</evidence>
<keyword evidence="7 10" id="KW-0067">ATP-binding</keyword>
<evidence type="ECO:0000256" key="13">
    <source>
        <dbReference type="RuleBase" id="RU003785"/>
    </source>
</evidence>
<evidence type="ECO:0000256" key="3">
    <source>
        <dbReference type="ARBA" id="ARBA00005842"/>
    </source>
</evidence>
<feature type="region of interest" description="Interaction with substrate tRNA" evidence="10">
    <location>
        <begin position="35"/>
        <end position="38"/>
    </location>
</feature>
<dbReference type="PANTHER" id="PTHR11088">
    <property type="entry name" value="TRNA DIMETHYLALLYLTRANSFERASE"/>
    <property type="match status" value="1"/>
</dbReference>
<name>A0ABY5JMF8_9BACI</name>
<comment type="function">
    <text evidence="2 10 12">Catalyzes the transfer of a dimethylallyl group onto the adenine at position 37 in tRNAs that read codons beginning with uridine, leading to the formation of N6-(dimethylallyl)adenosine (i(6)A).</text>
</comment>
<comment type="caution">
    <text evidence="10">Lacks conserved residue(s) required for the propagation of feature annotation.</text>
</comment>
<feature type="binding site" evidence="10">
    <location>
        <begin position="12"/>
        <end position="17"/>
    </location>
    <ligand>
        <name>substrate</name>
    </ligand>
</feature>
<sequence length="310" mass="35582">MKKKVVSIVGPTAVGKTALGIAAAKRFQGEIISGDSTQVYKGMDIGTAKVTSEETEGIPHHMIDIIHPDRAFSVADFQEHVKYHIDSIHERGNLPIIVGGSGLYIQSVLFDYHFSNQRRDEEITNKLFQQIETEGSEKLYERLKQVDPEQAKKVHPNNHRRLVRALEVYEMTGLTMTAYQKEQQAESPYDPFIIGLDMERPILYDRINRRVDQMIEEGLVEEVQSLIAKGYKDCQSMHAIGYKEIVAYLDNRLSQADAIQAVKQNSRKYAKRQLTWFRNKLDVHWYQLTEKEAAQQMKLILNDLAGFLQE</sequence>
<evidence type="ECO:0000256" key="9">
    <source>
        <dbReference type="ARBA" id="ARBA00049563"/>
    </source>
</evidence>
<reference evidence="14" key="1">
    <citation type="submission" date="2022-07" db="EMBL/GenBank/DDBJ databases">
        <title>FELIX.</title>
        <authorList>
            <person name="Wan K.H."/>
            <person name="Park S."/>
            <person name="Lawrence Q."/>
            <person name="Eichenberger J.P."/>
            <person name="Booth B.W."/>
            <person name="Piaggio A.J."/>
            <person name="Chandler J.C."/>
            <person name="Franklin A.B."/>
            <person name="Celniker S.E."/>
        </authorList>
    </citation>
    <scope>NUCLEOTIDE SEQUENCE</scope>
    <source>
        <strain evidence="14">QA-1986 374</strain>
    </source>
</reference>
<dbReference type="SUPFAM" id="SSF52540">
    <property type="entry name" value="P-loop containing nucleoside triphosphate hydrolases"/>
    <property type="match status" value="2"/>
</dbReference>
<feature type="binding site" evidence="10">
    <location>
        <begin position="10"/>
        <end position="17"/>
    </location>
    <ligand>
        <name>ATP</name>
        <dbReference type="ChEBI" id="CHEBI:30616"/>
    </ligand>
</feature>
<dbReference type="EMBL" id="CP101914">
    <property type="protein sequence ID" value="UUI01469.1"/>
    <property type="molecule type" value="Genomic_DNA"/>
</dbReference>
<dbReference type="Gene3D" id="3.40.50.300">
    <property type="entry name" value="P-loop containing nucleotide triphosphate hydrolases"/>
    <property type="match status" value="1"/>
</dbReference>
<evidence type="ECO:0000256" key="7">
    <source>
        <dbReference type="ARBA" id="ARBA00022840"/>
    </source>
</evidence>
<evidence type="ECO:0000256" key="6">
    <source>
        <dbReference type="ARBA" id="ARBA00022741"/>
    </source>
</evidence>
<dbReference type="Gene3D" id="1.10.20.140">
    <property type="match status" value="1"/>
</dbReference>
<gene>
    <name evidence="10 14" type="primary">miaA</name>
    <name evidence="14" type="ORF">NP439_15575</name>
</gene>
<comment type="catalytic activity">
    <reaction evidence="9 10 11">
        <text>adenosine(37) in tRNA + dimethylallyl diphosphate = N(6)-dimethylallyladenosine(37) in tRNA + diphosphate</text>
        <dbReference type="Rhea" id="RHEA:26482"/>
        <dbReference type="Rhea" id="RHEA-COMP:10162"/>
        <dbReference type="Rhea" id="RHEA-COMP:10375"/>
        <dbReference type="ChEBI" id="CHEBI:33019"/>
        <dbReference type="ChEBI" id="CHEBI:57623"/>
        <dbReference type="ChEBI" id="CHEBI:74411"/>
        <dbReference type="ChEBI" id="CHEBI:74415"/>
        <dbReference type="EC" id="2.5.1.75"/>
    </reaction>
</comment>
<comment type="subunit">
    <text evidence="10">Monomer.</text>
</comment>
<dbReference type="PANTHER" id="PTHR11088:SF60">
    <property type="entry name" value="TRNA DIMETHYLALLYLTRANSFERASE"/>
    <property type="match status" value="1"/>
</dbReference>
<evidence type="ECO:0000256" key="4">
    <source>
        <dbReference type="ARBA" id="ARBA00022679"/>
    </source>
</evidence>
<dbReference type="InterPro" id="IPR018022">
    <property type="entry name" value="IPT"/>
</dbReference>
<feature type="site" description="Interaction with substrate tRNA" evidence="10">
    <location>
        <position position="101"/>
    </location>
</feature>
<dbReference type="Proteomes" id="UP001059773">
    <property type="component" value="Chromosome"/>
</dbReference>
<protein>
    <recommendedName>
        <fullName evidence="10">tRNA dimethylallyltransferase</fullName>
        <ecNumber evidence="10">2.5.1.75</ecNumber>
    </recommendedName>
    <alternativeName>
        <fullName evidence="10">Dimethylallyl diphosphate:tRNA dimethylallyltransferase</fullName>
        <shortName evidence="10">DMAPP:tRNA dimethylallyltransferase</shortName>
        <shortName evidence="10">DMATase</shortName>
    </alternativeName>
    <alternativeName>
        <fullName evidence="10">Isopentenyl-diphosphate:tRNA isopentenyltransferase</fullName>
        <shortName evidence="10">IPP transferase</shortName>
        <shortName evidence="10">IPPT</shortName>
        <shortName evidence="10">IPTase</shortName>
    </alternativeName>
</protein>
<keyword evidence="5 10" id="KW-0819">tRNA processing</keyword>
<keyword evidence="15" id="KW-1185">Reference proteome</keyword>
<comment type="cofactor">
    <cofactor evidence="1 10">
        <name>Mg(2+)</name>
        <dbReference type="ChEBI" id="CHEBI:18420"/>
    </cofactor>
</comment>
<dbReference type="InterPro" id="IPR039657">
    <property type="entry name" value="Dimethylallyltransferase"/>
</dbReference>
<evidence type="ECO:0000256" key="1">
    <source>
        <dbReference type="ARBA" id="ARBA00001946"/>
    </source>
</evidence>
<dbReference type="EC" id="2.5.1.75" evidence="10"/>
<evidence type="ECO:0000313" key="15">
    <source>
        <dbReference type="Proteomes" id="UP001059773"/>
    </source>
</evidence>
<keyword evidence="4 10" id="KW-0808">Transferase</keyword>
<dbReference type="RefSeq" id="WP_256706854.1">
    <property type="nucleotide sequence ID" value="NZ_CP101914.1"/>
</dbReference>
<evidence type="ECO:0000256" key="2">
    <source>
        <dbReference type="ARBA" id="ARBA00003213"/>
    </source>
</evidence>
<proteinExistence type="inferred from homology"/>
<dbReference type="GO" id="GO:0052381">
    <property type="term" value="F:tRNA dimethylallyltransferase activity"/>
    <property type="evidence" value="ECO:0007669"/>
    <property type="project" value="UniProtKB-EC"/>
</dbReference>
<dbReference type="NCBIfam" id="TIGR00174">
    <property type="entry name" value="miaA"/>
    <property type="match status" value="1"/>
</dbReference>
<dbReference type="HAMAP" id="MF_00185">
    <property type="entry name" value="IPP_trans"/>
    <property type="match status" value="1"/>
</dbReference>
<dbReference type="InterPro" id="IPR027417">
    <property type="entry name" value="P-loop_NTPase"/>
</dbReference>
<keyword evidence="6 10" id="KW-0547">Nucleotide-binding</keyword>
<dbReference type="Pfam" id="PF01715">
    <property type="entry name" value="IPPT"/>
    <property type="match status" value="1"/>
</dbReference>
<evidence type="ECO:0000256" key="12">
    <source>
        <dbReference type="RuleBase" id="RU003784"/>
    </source>
</evidence>
<accession>A0ABY5JMF8</accession>
<comment type="similarity">
    <text evidence="3 10 13">Belongs to the IPP transferase family.</text>
</comment>
<evidence type="ECO:0000256" key="5">
    <source>
        <dbReference type="ARBA" id="ARBA00022694"/>
    </source>
</evidence>
<evidence type="ECO:0000256" key="10">
    <source>
        <dbReference type="HAMAP-Rule" id="MF_00185"/>
    </source>
</evidence>